<protein>
    <submittedName>
        <fullName evidence="1">Uncharacterized protein</fullName>
    </submittedName>
</protein>
<evidence type="ECO:0000313" key="1">
    <source>
        <dbReference type="EMBL" id="KKM93114.1"/>
    </source>
</evidence>
<reference evidence="1" key="1">
    <citation type="journal article" date="2015" name="Nature">
        <title>Complex archaea that bridge the gap between prokaryotes and eukaryotes.</title>
        <authorList>
            <person name="Spang A."/>
            <person name="Saw J.H."/>
            <person name="Jorgensen S.L."/>
            <person name="Zaremba-Niedzwiedzka K."/>
            <person name="Martijn J."/>
            <person name="Lind A.E."/>
            <person name="van Eijk R."/>
            <person name="Schleper C."/>
            <person name="Guy L."/>
            <person name="Ettema T.J."/>
        </authorList>
    </citation>
    <scope>NUCLEOTIDE SEQUENCE</scope>
</reference>
<gene>
    <name evidence="1" type="ORF">LCGC14_1211750</name>
</gene>
<accession>A0A0F9LDR3</accession>
<name>A0A0F9LDR3_9ZZZZ</name>
<comment type="caution">
    <text evidence="1">The sequence shown here is derived from an EMBL/GenBank/DDBJ whole genome shotgun (WGS) entry which is preliminary data.</text>
</comment>
<proteinExistence type="predicted"/>
<dbReference type="AlphaFoldDB" id="A0A0F9LDR3"/>
<sequence>MKLTIDKPYLIAIILAGTVLSLIATGVLATNSSPFPPMPKEQRDRIGMNIDHVTYWEKQDNDNREVVLSFNKKTLTTEWDNEHGTHRLMYYLKKAIVTSIEHTSVILADNKPGTYWHYFKVQYSILHDCGFRNTSTLQTVDVDEYTEHTQTMKYTNIHNTTFLVVLKYYWDNLNYFGSVSYTVEKKRKY</sequence>
<organism evidence="1">
    <name type="scientific">marine sediment metagenome</name>
    <dbReference type="NCBI Taxonomy" id="412755"/>
    <lineage>
        <taxon>unclassified sequences</taxon>
        <taxon>metagenomes</taxon>
        <taxon>ecological metagenomes</taxon>
    </lineage>
</organism>
<dbReference type="EMBL" id="LAZR01006309">
    <property type="protein sequence ID" value="KKM93114.1"/>
    <property type="molecule type" value="Genomic_DNA"/>
</dbReference>